<dbReference type="Proteomes" id="UP000663852">
    <property type="component" value="Unassembled WGS sequence"/>
</dbReference>
<dbReference type="AlphaFoldDB" id="A0A813WJP0"/>
<proteinExistence type="predicted"/>
<evidence type="ECO:0000313" key="2">
    <source>
        <dbReference type="Proteomes" id="UP000663852"/>
    </source>
</evidence>
<protein>
    <submittedName>
        <fullName evidence="1">Uncharacterized protein</fullName>
    </submittedName>
</protein>
<organism evidence="1 2">
    <name type="scientific">Adineta ricciae</name>
    <name type="common">Rotifer</name>
    <dbReference type="NCBI Taxonomy" id="249248"/>
    <lineage>
        <taxon>Eukaryota</taxon>
        <taxon>Metazoa</taxon>
        <taxon>Spiralia</taxon>
        <taxon>Gnathifera</taxon>
        <taxon>Rotifera</taxon>
        <taxon>Eurotatoria</taxon>
        <taxon>Bdelloidea</taxon>
        <taxon>Adinetida</taxon>
        <taxon>Adinetidae</taxon>
        <taxon>Adineta</taxon>
    </lineage>
</organism>
<gene>
    <name evidence="1" type="ORF">EDS130_LOCUS7880</name>
</gene>
<evidence type="ECO:0000313" key="1">
    <source>
        <dbReference type="EMBL" id="CAF0862411.1"/>
    </source>
</evidence>
<sequence length="98" mass="11154">MYQQHQTSYSERQIERPLLERRIRNKCYTSTVSDSTNTLAFSLLEINNRLERKSPLSGFSGYTASSTSWMAFLVLTDPKIVWVSITLIHTLGGRPEAG</sequence>
<comment type="caution">
    <text evidence="1">The sequence shown here is derived from an EMBL/GenBank/DDBJ whole genome shotgun (WGS) entry which is preliminary data.</text>
</comment>
<accession>A0A813WJP0</accession>
<reference evidence="1" key="1">
    <citation type="submission" date="2021-02" db="EMBL/GenBank/DDBJ databases">
        <authorList>
            <person name="Nowell W R."/>
        </authorList>
    </citation>
    <scope>NUCLEOTIDE SEQUENCE</scope>
</reference>
<dbReference type="EMBL" id="CAJNOJ010000024">
    <property type="protein sequence ID" value="CAF0862411.1"/>
    <property type="molecule type" value="Genomic_DNA"/>
</dbReference>
<name>A0A813WJP0_ADIRI</name>